<proteinExistence type="predicted"/>
<dbReference type="EMBL" id="JBDFQZ010000011">
    <property type="protein sequence ID" value="KAK9678877.1"/>
    <property type="molecule type" value="Genomic_DNA"/>
</dbReference>
<keyword evidence="1" id="KW-0732">Signal</keyword>
<sequence length="112" mass="12980">MCVYLLKYILAFHFFSLCSLNSSLNETKSSVQRSLQCHGRFHLSISHCSPTTHPNGPNVFRKLDLVIIPHWPSSLVDNDGTVSCLQFSKKRLLNHPVKNKHKLAKERRRRLR</sequence>
<accession>A0AAW1HR25</accession>
<evidence type="ECO:0000256" key="1">
    <source>
        <dbReference type="SAM" id="SignalP"/>
    </source>
</evidence>
<evidence type="ECO:0008006" key="4">
    <source>
        <dbReference type="Google" id="ProtNLM"/>
    </source>
</evidence>
<keyword evidence="3" id="KW-1185">Reference proteome</keyword>
<organism evidence="2 3">
    <name type="scientific">Saponaria officinalis</name>
    <name type="common">Common soapwort</name>
    <name type="synonym">Lychnis saponaria</name>
    <dbReference type="NCBI Taxonomy" id="3572"/>
    <lineage>
        <taxon>Eukaryota</taxon>
        <taxon>Viridiplantae</taxon>
        <taxon>Streptophyta</taxon>
        <taxon>Embryophyta</taxon>
        <taxon>Tracheophyta</taxon>
        <taxon>Spermatophyta</taxon>
        <taxon>Magnoliopsida</taxon>
        <taxon>eudicotyledons</taxon>
        <taxon>Gunneridae</taxon>
        <taxon>Pentapetalae</taxon>
        <taxon>Caryophyllales</taxon>
        <taxon>Caryophyllaceae</taxon>
        <taxon>Caryophylleae</taxon>
        <taxon>Saponaria</taxon>
    </lineage>
</organism>
<reference evidence="2" key="1">
    <citation type="submission" date="2024-03" db="EMBL/GenBank/DDBJ databases">
        <title>WGS assembly of Saponaria officinalis var. Norfolk2.</title>
        <authorList>
            <person name="Jenkins J."/>
            <person name="Shu S."/>
            <person name="Grimwood J."/>
            <person name="Barry K."/>
            <person name="Goodstein D."/>
            <person name="Schmutz J."/>
            <person name="Leebens-Mack J."/>
            <person name="Osbourn A."/>
        </authorList>
    </citation>
    <scope>NUCLEOTIDE SEQUENCE [LARGE SCALE GENOMIC DNA]</scope>
    <source>
        <strain evidence="2">JIC</strain>
    </source>
</reference>
<dbReference type="AlphaFoldDB" id="A0AAW1HR25"/>
<gene>
    <name evidence="2" type="ORF">RND81_11G238300</name>
</gene>
<dbReference type="Proteomes" id="UP001443914">
    <property type="component" value="Unassembled WGS sequence"/>
</dbReference>
<feature type="chain" id="PRO_5043475059" description="Secreted protein" evidence="1">
    <location>
        <begin position="21"/>
        <end position="112"/>
    </location>
</feature>
<feature type="signal peptide" evidence="1">
    <location>
        <begin position="1"/>
        <end position="20"/>
    </location>
</feature>
<evidence type="ECO:0000313" key="2">
    <source>
        <dbReference type="EMBL" id="KAK9678877.1"/>
    </source>
</evidence>
<evidence type="ECO:0000313" key="3">
    <source>
        <dbReference type="Proteomes" id="UP001443914"/>
    </source>
</evidence>
<comment type="caution">
    <text evidence="2">The sequence shown here is derived from an EMBL/GenBank/DDBJ whole genome shotgun (WGS) entry which is preliminary data.</text>
</comment>
<name>A0AAW1HR25_SAPOF</name>
<protein>
    <recommendedName>
        <fullName evidence="4">Secreted protein</fullName>
    </recommendedName>
</protein>